<name>A0AAE8YUG0_9CAUD</name>
<dbReference type="EMBL" id="OK499992">
    <property type="protein sequence ID" value="UGO51013.1"/>
    <property type="molecule type" value="Genomic_DNA"/>
</dbReference>
<organism evidence="1 2">
    <name type="scientific">Bacillus phage vB_BanS_Nate</name>
    <dbReference type="NCBI Taxonomy" id="2894788"/>
    <lineage>
        <taxon>Viruses</taxon>
        <taxon>Duplodnaviria</taxon>
        <taxon>Heunggongvirae</taxon>
        <taxon>Uroviricota</taxon>
        <taxon>Caudoviricetes</taxon>
        <taxon>Joanripponvirinae</taxon>
        <taxon>Natevirus</taxon>
        <taxon>Natevirus nate</taxon>
    </lineage>
</organism>
<evidence type="ECO:0000313" key="1">
    <source>
        <dbReference type="EMBL" id="UGO51013.1"/>
    </source>
</evidence>
<gene>
    <name evidence="1" type="ORF">NATE_160</name>
</gene>
<protein>
    <submittedName>
        <fullName evidence="1">Uncharacterized protein</fullName>
    </submittedName>
</protein>
<accession>A0AAE8YUG0</accession>
<evidence type="ECO:0000313" key="2">
    <source>
        <dbReference type="Proteomes" id="UP000827544"/>
    </source>
</evidence>
<proteinExistence type="predicted"/>
<sequence length="92" mass="10125">MRGEGVKNLGVGDKIIALNSHTTSGYRKGDIIVVTDKSALGCTGKNLTRENAYGNGYVFMANYIRWKTINDDDAISVFSLFGYTITIRRKGD</sequence>
<keyword evidence="2" id="KW-1185">Reference proteome</keyword>
<dbReference type="Proteomes" id="UP000827544">
    <property type="component" value="Segment"/>
</dbReference>
<reference evidence="1" key="1">
    <citation type="submission" date="2021-10" db="EMBL/GenBank/DDBJ databases">
        <authorList>
            <person name="Lavering E.D."/>
            <person name="James R."/>
            <person name="Fairholm J.D."/>
            <person name="Ogilvie B.H."/>
            <person name="Thurgood T.L."/>
            <person name="Robison R.A."/>
            <person name="Grose J.H."/>
        </authorList>
    </citation>
    <scope>NUCLEOTIDE SEQUENCE</scope>
</reference>